<evidence type="ECO:0000256" key="5">
    <source>
        <dbReference type="ARBA" id="ARBA00022824"/>
    </source>
</evidence>
<protein>
    <recommendedName>
        <fullName evidence="4">Ras modification protein ERF4</fullName>
    </recommendedName>
</protein>
<dbReference type="GO" id="GO:0006612">
    <property type="term" value="P:protein targeting to membrane"/>
    <property type="evidence" value="ECO:0007669"/>
    <property type="project" value="TreeGrafter"/>
</dbReference>
<dbReference type="AlphaFoldDB" id="A0A2P6MXF8"/>
<dbReference type="OrthoDB" id="2190159at2759"/>
<comment type="similarity">
    <text evidence="2">Belongs to the ERF4 family.</text>
</comment>
<proteinExistence type="inferred from homology"/>
<gene>
    <name evidence="8" type="ORF">PROFUN_15254</name>
</gene>
<reference evidence="8 9" key="1">
    <citation type="journal article" date="2018" name="Genome Biol. Evol.">
        <title>Multiple Roots of Fruiting Body Formation in Amoebozoa.</title>
        <authorList>
            <person name="Hillmann F."/>
            <person name="Forbes G."/>
            <person name="Novohradska S."/>
            <person name="Ferling I."/>
            <person name="Riege K."/>
            <person name="Groth M."/>
            <person name="Westermann M."/>
            <person name="Marz M."/>
            <person name="Spaller T."/>
            <person name="Winckler T."/>
            <person name="Schaap P."/>
            <person name="Glockner G."/>
        </authorList>
    </citation>
    <scope>NUCLEOTIDE SEQUENCE [LARGE SCALE GENOMIC DNA]</scope>
    <source>
        <strain evidence="8 9">Jena</strain>
    </source>
</reference>
<evidence type="ECO:0000313" key="9">
    <source>
        <dbReference type="Proteomes" id="UP000241769"/>
    </source>
</evidence>
<dbReference type="InterPro" id="IPR019383">
    <property type="entry name" value="Golgin_A_7/ERF4"/>
</dbReference>
<dbReference type="STRING" id="1890364.A0A2P6MXF8"/>
<evidence type="ECO:0000313" key="8">
    <source>
        <dbReference type="EMBL" id="PRP76400.1"/>
    </source>
</evidence>
<organism evidence="8 9">
    <name type="scientific">Planoprotostelium fungivorum</name>
    <dbReference type="NCBI Taxonomy" id="1890364"/>
    <lineage>
        <taxon>Eukaryota</taxon>
        <taxon>Amoebozoa</taxon>
        <taxon>Evosea</taxon>
        <taxon>Variosea</taxon>
        <taxon>Cavosteliida</taxon>
        <taxon>Cavosteliaceae</taxon>
        <taxon>Planoprotostelium</taxon>
    </lineage>
</organism>
<feature type="domain" description="Golgin subfamily A member 7/ERF4" evidence="7">
    <location>
        <begin position="21"/>
        <end position="100"/>
    </location>
</feature>
<comment type="caution">
    <text evidence="8">The sequence shown here is derived from an EMBL/GenBank/DDBJ whole genome shotgun (WGS) entry which is preliminary data.</text>
</comment>
<sequence>MEVSKATKRRTPEDLLKRPNIIAVARDYTHDGFSTRFNNTLPQELREKNITETEFHNTVARVNEMFEDAEQLNCCTFTEGCFGFLTVYSMFLFYDNHYKRLEIRIIVSPHEQTL</sequence>
<evidence type="ECO:0000256" key="3">
    <source>
        <dbReference type="ARBA" id="ARBA00011396"/>
    </source>
</evidence>
<name>A0A2P6MXF8_9EUKA</name>
<dbReference type="InterPro" id="IPR051371">
    <property type="entry name" value="Ras_palmitoyltransferase"/>
</dbReference>
<dbReference type="Proteomes" id="UP000241769">
    <property type="component" value="Unassembled WGS sequence"/>
</dbReference>
<evidence type="ECO:0000256" key="4">
    <source>
        <dbReference type="ARBA" id="ARBA00018463"/>
    </source>
</evidence>
<keyword evidence="5" id="KW-0256">Endoplasmic reticulum</keyword>
<dbReference type="PANTHER" id="PTHR13254:SF0">
    <property type="entry name" value="GOLGIN SUBFAMILY A MEMBER 7_ERF4 DOMAIN-CONTAINING PROTEIN"/>
    <property type="match status" value="1"/>
</dbReference>
<keyword evidence="9" id="KW-1185">Reference proteome</keyword>
<accession>A0A2P6MXF8</accession>
<dbReference type="GO" id="GO:0005789">
    <property type="term" value="C:endoplasmic reticulum membrane"/>
    <property type="evidence" value="ECO:0007669"/>
    <property type="project" value="UniProtKB-SubCell"/>
</dbReference>
<comment type="subunit">
    <text evidence="3">Interacts with ERF2.</text>
</comment>
<evidence type="ECO:0000256" key="6">
    <source>
        <dbReference type="ARBA" id="ARBA00023136"/>
    </source>
</evidence>
<evidence type="ECO:0000259" key="7">
    <source>
        <dbReference type="Pfam" id="PF10256"/>
    </source>
</evidence>
<dbReference type="PANTHER" id="PTHR13254">
    <property type="entry name" value="GOLGI AUTOANTIGEN, GOLGIN SUBFAMILY A, 7"/>
    <property type="match status" value="1"/>
</dbReference>
<dbReference type="Pfam" id="PF10256">
    <property type="entry name" value="Erf4"/>
    <property type="match status" value="1"/>
</dbReference>
<evidence type="ECO:0000256" key="2">
    <source>
        <dbReference type="ARBA" id="ARBA00007732"/>
    </source>
</evidence>
<dbReference type="EMBL" id="MDYQ01000329">
    <property type="protein sequence ID" value="PRP76400.1"/>
    <property type="molecule type" value="Genomic_DNA"/>
</dbReference>
<dbReference type="GO" id="GO:0002178">
    <property type="term" value="C:palmitoyltransferase complex"/>
    <property type="evidence" value="ECO:0007669"/>
    <property type="project" value="TreeGrafter"/>
</dbReference>
<comment type="subcellular location">
    <subcellularLocation>
        <location evidence="1">Endoplasmic reticulum membrane</location>
        <topology evidence="1">Peripheral membrane protein</topology>
    </subcellularLocation>
</comment>
<dbReference type="InParanoid" id="A0A2P6MXF8"/>
<keyword evidence="6" id="KW-0472">Membrane</keyword>
<evidence type="ECO:0000256" key="1">
    <source>
        <dbReference type="ARBA" id="ARBA00004406"/>
    </source>
</evidence>